<sequence>MNMLEQLVSLPEAEMFLHKVISNAATDETSINEQSHMQEFAQVVGDEKTAVCETSQRVFGTEPPDESASNDLVKTNPTQVDSGINNSCFGYFKHLFIECPPPRITWCFAGVHQSDSTSPLFFPLSLWIFLVALLKK</sequence>
<dbReference type="EMBL" id="OIVN01000757">
    <property type="protein sequence ID" value="SPC85092.1"/>
    <property type="molecule type" value="Genomic_DNA"/>
</dbReference>
<evidence type="ECO:0000313" key="1">
    <source>
        <dbReference type="EMBL" id="SPC85092.1"/>
    </source>
</evidence>
<reference evidence="1" key="1">
    <citation type="submission" date="2018-02" db="EMBL/GenBank/DDBJ databases">
        <authorList>
            <person name="Cohen D.B."/>
            <person name="Kent A.D."/>
        </authorList>
    </citation>
    <scope>NUCLEOTIDE SEQUENCE</scope>
</reference>
<proteinExistence type="predicted"/>
<organism evidence="1">
    <name type="scientific">Fagus sylvatica</name>
    <name type="common">Beechnut</name>
    <dbReference type="NCBI Taxonomy" id="28930"/>
    <lineage>
        <taxon>Eukaryota</taxon>
        <taxon>Viridiplantae</taxon>
        <taxon>Streptophyta</taxon>
        <taxon>Embryophyta</taxon>
        <taxon>Tracheophyta</taxon>
        <taxon>Spermatophyta</taxon>
        <taxon>Magnoliopsida</taxon>
        <taxon>eudicotyledons</taxon>
        <taxon>Gunneridae</taxon>
        <taxon>Pentapetalae</taxon>
        <taxon>rosids</taxon>
        <taxon>fabids</taxon>
        <taxon>Fagales</taxon>
        <taxon>Fagaceae</taxon>
        <taxon>Fagus</taxon>
    </lineage>
</organism>
<dbReference type="AlphaFoldDB" id="A0A2N9FD29"/>
<protein>
    <submittedName>
        <fullName evidence="1">Uncharacterized protein</fullName>
    </submittedName>
</protein>
<gene>
    <name evidence="1" type="ORF">FSB_LOCUS12974</name>
</gene>
<accession>A0A2N9FD29</accession>
<name>A0A2N9FD29_FAGSY</name>